<organism evidence="1 2">
    <name type="scientific">Ilyodon furcidens</name>
    <name type="common">goldbreast splitfin</name>
    <dbReference type="NCBI Taxonomy" id="33524"/>
    <lineage>
        <taxon>Eukaryota</taxon>
        <taxon>Metazoa</taxon>
        <taxon>Chordata</taxon>
        <taxon>Craniata</taxon>
        <taxon>Vertebrata</taxon>
        <taxon>Euteleostomi</taxon>
        <taxon>Actinopterygii</taxon>
        <taxon>Neopterygii</taxon>
        <taxon>Teleostei</taxon>
        <taxon>Neoteleostei</taxon>
        <taxon>Acanthomorphata</taxon>
        <taxon>Ovalentaria</taxon>
        <taxon>Atherinomorphae</taxon>
        <taxon>Cyprinodontiformes</taxon>
        <taxon>Goodeidae</taxon>
        <taxon>Ilyodon</taxon>
    </lineage>
</organism>
<dbReference type="Proteomes" id="UP001482620">
    <property type="component" value="Unassembled WGS sequence"/>
</dbReference>
<dbReference type="EMBL" id="JAHRIQ010084937">
    <property type="protein sequence ID" value="MEQ2249349.1"/>
    <property type="molecule type" value="Genomic_DNA"/>
</dbReference>
<accession>A0ABV0UVZ2</accession>
<evidence type="ECO:0000313" key="1">
    <source>
        <dbReference type="EMBL" id="MEQ2249349.1"/>
    </source>
</evidence>
<proteinExistence type="predicted"/>
<evidence type="ECO:0000313" key="2">
    <source>
        <dbReference type="Proteomes" id="UP001482620"/>
    </source>
</evidence>
<gene>
    <name evidence="1" type="ORF">ILYODFUR_028280</name>
</gene>
<keyword evidence="2" id="KW-1185">Reference proteome</keyword>
<protein>
    <submittedName>
        <fullName evidence="1">Uncharacterized protein</fullName>
    </submittedName>
</protein>
<comment type="caution">
    <text evidence="1">The sequence shown here is derived from an EMBL/GenBank/DDBJ whole genome shotgun (WGS) entry which is preliminary data.</text>
</comment>
<reference evidence="1 2" key="1">
    <citation type="submission" date="2021-06" db="EMBL/GenBank/DDBJ databases">
        <authorList>
            <person name="Palmer J.M."/>
        </authorList>
    </citation>
    <scope>NUCLEOTIDE SEQUENCE [LARGE SCALE GENOMIC DNA]</scope>
    <source>
        <strain evidence="2">if_2019</strain>
        <tissue evidence="1">Muscle</tissue>
    </source>
</reference>
<name>A0ABV0UVZ2_9TELE</name>
<sequence length="99" mass="11006">MAEFVKDESSLTWSGAGCEVPILFKETTPKRGILLRPTQKVLRGNAKENKFPHVPKRAPDRTVEQALIYRKLSASQRAKVKLKSSALLNQLGGEIPTFS</sequence>